<gene>
    <name evidence="9" type="ORF">SAMN05421834_102136</name>
</gene>
<dbReference type="Gene3D" id="1.10.3720.10">
    <property type="entry name" value="MetI-like"/>
    <property type="match status" value="1"/>
</dbReference>
<keyword evidence="10" id="KW-1185">Reference proteome</keyword>
<dbReference type="CDD" id="cd06261">
    <property type="entry name" value="TM_PBP2"/>
    <property type="match status" value="1"/>
</dbReference>
<dbReference type="PANTHER" id="PTHR30193:SF37">
    <property type="entry name" value="INNER MEMBRANE ABC TRANSPORTER PERMEASE PROTEIN YCJO"/>
    <property type="match status" value="1"/>
</dbReference>
<feature type="transmembrane region" description="Helical" evidence="7">
    <location>
        <begin position="169"/>
        <end position="188"/>
    </location>
</feature>
<dbReference type="STRING" id="56779.SAMN05421834_102136"/>
<protein>
    <submittedName>
        <fullName evidence="9">Carbohydrate ABC transporter membrane protein 1, CUT1 family</fullName>
    </submittedName>
</protein>
<sequence length="300" mass="33632">MSAEKDKNFEPLFDIMGKFTPYIYILPTLAITSVFLIYPFINTFFYSLLKWDGIGEMNFLGITNYINMFQDPKFWASFSANLIYIVMYSIIPVIAGLIVSSLIGRTELFGVRFFRTVFFLPQVIASVAIGIIFSWIYSSQFGVINQILGVIGLDKYQTAWFGHRSTAPYAVGFIGIWLTLGFAVIIFLSGIQKIDESIYEAAKIDGANSTQQFIYITLPELRYEMVVVFVVTLIRSLSTNIFGIVSSTTGGSYGTRPISLYAYELAFVQYELGYASALVVILVVLILVLTQIIERIGEGS</sequence>
<evidence type="ECO:0000256" key="3">
    <source>
        <dbReference type="ARBA" id="ARBA00022475"/>
    </source>
</evidence>
<dbReference type="SUPFAM" id="SSF161098">
    <property type="entry name" value="MetI-like"/>
    <property type="match status" value="1"/>
</dbReference>
<evidence type="ECO:0000313" key="9">
    <source>
        <dbReference type="EMBL" id="SIQ23021.1"/>
    </source>
</evidence>
<keyword evidence="4 7" id="KW-0812">Transmembrane</keyword>
<dbReference type="PANTHER" id="PTHR30193">
    <property type="entry name" value="ABC TRANSPORTER PERMEASE PROTEIN"/>
    <property type="match status" value="1"/>
</dbReference>
<proteinExistence type="inferred from homology"/>
<dbReference type="GO" id="GO:0055085">
    <property type="term" value="P:transmembrane transport"/>
    <property type="evidence" value="ECO:0007669"/>
    <property type="project" value="InterPro"/>
</dbReference>
<dbReference type="AlphaFoldDB" id="A0A1N6R2C9"/>
<evidence type="ECO:0000313" key="10">
    <source>
        <dbReference type="Proteomes" id="UP000185669"/>
    </source>
</evidence>
<feature type="transmembrane region" description="Helical" evidence="7">
    <location>
        <begin position="82"/>
        <end position="104"/>
    </location>
</feature>
<dbReference type="InterPro" id="IPR051393">
    <property type="entry name" value="ABC_transporter_permease"/>
</dbReference>
<evidence type="ECO:0000256" key="1">
    <source>
        <dbReference type="ARBA" id="ARBA00004651"/>
    </source>
</evidence>
<dbReference type="OrthoDB" id="9774308at2"/>
<dbReference type="RefSeq" id="WP_084566059.1">
    <property type="nucleotide sequence ID" value="NZ_FTNC01000002.1"/>
</dbReference>
<feature type="transmembrane region" description="Helical" evidence="7">
    <location>
        <begin position="272"/>
        <end position="293"/>
    </location>
</feature>
<keyword evidence="2 7" id="KW-0813">Transport</keyword>
<feature type="domain" description="ABC transmembrane type-1" evidence="8">
    <location>
        <begin position="78"/>
        <end position="293"/>
    </location>
</feature>
<organism evidence="9 10">
    <name type="scientific">Halanaerobium kushneri</name>
    <dbReference type="NCBI Taxonomy" id="56779"/>
    <lineage>
        <taxon>Bacteria</taxon>
        <taxon>Bacillati</taxon>
        <taxon>Bacillota</taxon>
        <taxon>Clostridia</taxon>
        <taxon>Halanaerobiales</taxon>
        <taxon>Halanaerobiaceae</taxon>
        <taxon>Halanaerobium</taxon>
    </lineage>
</organism>
<comment type="subcellular location">
    <subcellularLocation>
        <location evidence="1 7">Cell membrane</location>
        <topology evidence="1 7">Multi-pass membrane protein</topology>
    </subcellularLocation>
</comment>
<keyword evidence="5 7" id="KW-1133">Transmembrane helix</keyword>
<evidence type="ECO:0000256" key="7">
    <source>
        <dbReference type="RuleBase" id="RU363032"/>
    </source>
</evidence>
<evidence type="ECO:0000259" key="8">
    <source>
        <dbReference type="PROSITE" id="PS50928"/>
    </source>
</evidence>
<dbReference type="EMBL" id="FTNC01000002">
    <property type="protein sequence ID" value="SIQ23021.1"/>
    <property type="molecule type" value="Genomic_DNA"/>
</dbReference>
<dbReference type="Proteomes" id="UP000185669">
    <property type="component" value="Unassembled WGS sequence"/>
</dbReference>
<evidence type="ECO:0000256" key="2">
    <source>
        <dbReference type="ARBA" id="ARBA00022448"/>
    </source>
</evidence>
<feature type="transmembrane region" description="Helical" evidence="7">
    <location>
        <begin position="116"/>
        <end position="137"/>
    </location>
</feature>
<dbReference type="InterPro" id="IPR035906">
    <property type="entry name" value="MetI-like_sf"/>
</dbReference>
<evidence type="ECO:0000256" key="4">
    <source>
        <dbReference type="ARBA" id="ARBA00022692"/>
    </source>
</evidence>
<evidence type="ECO:0000256" key="6">
    <source>
        <dbReference type="ARBA" id="ARBA00023136"/>
    </source>
</evidence>
<comment type="similarity">
    <text evidence="7">Belongs to the binding-protein-dependent transport system permease family.</text>
</comment>
<accession>A0A1N6R2C9</accession>
<keyword evidence="6 7" id="KW-0472">Membrane</keyword>
<reference evidence="10" key="1">
    <citation type="submission" date="2017-01" db="EMBL/GenBank/DDBJ databases">
        <authorList>
            <person name="Varghese N."/>
            <person name="Submissions S."/>
        </authorList>
    </citation>
    <scope>NUCLEOTIDE SEQUENCE [LARGE SCALE GENOMIC DNA]</scope>
    <source>
        <strain evidence="10">ATCC 700103</strain>
    </source>
</reference>
<dbReference type="Pfam" id="PF00528">
    <property type="entry name" value="BPD_transp_1"/>
    <property type="match status" value="1"/>
</dbReference>
<keyword evidence="3" id="KW-1003">Cell membrane</keyword>
<dbReference type="PROSITE" id="PS50928">
    <property type="entry name" value="ABC_TM1"/>
    <property type="match status" value="1"/>
</dbReference>
<dbReference type="InterPro" id="IPR000515">
    <property type="entry name" value="MetI-like"/>
</dbReference>
<feature type="transmembrane region" description="Helical" evidence="7">
    <location>
        <begin position="225"/>
        <end position="245"/>
    </location>
</feature>
<name>A0A1N6R2C9_9FIRM</name>
<evidence type="ECO:0000256" key="5">
    <source>
        <dbReference type="ARBA" id="ARBA00022989"/>
    </source>
</evidence>
<feature type="transmembrane region" description="Helical" evidence="7">
    <location>
        <begin position="21"/>
        <end position="41"/>
    </location>
</feature>
<dbReference type="GO" id="GO:0005886">
    <property type="term" value="C:plasma membrane"/>
    <property type="evidence" value="ECO:0007669"/>
    <property type="project" value="UniProtKB-SubCell"/>
</dbReference>